<protein>
    <submittedName>
        <fullName evidence="1">Uncharacterized protein</fullName>
    </submittedName>
</protein>
<sequence>MANKVAFFQFVDHHTFTLPPDYQFHREELYEGGEFLKWSVGHAALSPTYKTTKLQN</sequence>
<proteinExistence type="predicted"/>
<evidence type="ECO:0000313" key="1">
    <source>
        <dbReference type="EMBL" id="BAP57798.1"/>
    </source>
</evidence>
<accession>A0A090AHL1</accession>
<dbReference type="HOGENOM" id="CLU_3012870_0_0_6"/>
<organism evidence="1 2">
    <name type="scientific">Thioploca ingrica</name>
    <dbReference type="NCBI Taxonomy" id="40754"/>
    <lineage>
        <taxon>Bacteria</taxon>
        <taxon>Pseudomonadati</taxon>
        <taxon>Pseudomonadota</taxon>
        <taxon>Gammaproteobacteria</taxon>
        <taxon>Thiotrichales</taxon>
        <taxon>Thiotrichaceae</taxon>
        <taxon>Thioploca</taxon>
    </lineage>
</organism>
<evidence type="ECO:0000313" key="2">
    <source>
        <dbReference type="Proteomes" id="UP000031623"/>
    </source>
</evidence>
<dbReference type="Proteomes" id="UP000031623">
    <property type="component" value="Chromosome"/>
</dbReference>
<dbReference type="EMBL" id="AP014633">
    <property type="protein sequence ID" value="BAP57798.1"/>
    <property type="molecule type" value="Genomic_DNA"/>
</dbReference>
<dbReference type="KEGG" id="tig:THII_3501"/>
<keyword evidence="2" id="KW-1185">Reference proteome</keyword>
<dbReference type="STRING" id="40754.THII_3501"/>
<reference evidence="1" key="1">
    <citation type="journal article" date="2014" name="ISME J.">
        <title>Ecophysiology of Thioploca ingrica as revealed by the complete genome sequence supplemented with proteomic evidence.</title>
        <authorList>
            <person name="Kojima H."/>
            <person name="Ogura Y."/>
            <person name="Yamamoto N."/>
            <person name="Togashi T."/>
            <person name="Mori H."/>
            <person name="Watanabe T."/>
            <person name="Nemoto F."/>
            <person name="Kurokawa K."/>
            <person name="Hayashi T."/>
            <person name="Fukui M."/>
        </authorList>
    </citation>
    <scope>NUCLEOTIDE SEQUENCE [LARGE SCALE GENOMIC DNA]</scope>
</reference>
<gene>
    <name evidence="1" type="ORF">THII_3501</name>
</gene>
<name>A0A090AHL1_9GAMM</name>
<dbReference type="AlphaFoldDB" id="A0A090AHL1"/>